<sequence>MVASSALVSLCMRSLSALLLVCTGSMPEIAFLMIRIDLLAFDGYVGSKRVLPINVRRLLFGCACENECFAFLGRYSICKID</sequence>
<evidence type="ECO:0000313" key="3">
    <source>
        <dbReference type="Proteomes" id="UP000053237"/>
    </source>
</evidence>
<protein>
    <recommendedName>
        <fullName evidence="4">Secreted protein</fullName>
    </recommendedName>
</protein>
<feature type="signal peptide" evidence="1">
    <location>
        <begin position="1"/>
        <end position="17"/>
    </location>
</feature>
<dbReference type="InParanoid" id="A0A024GGF0"/>
<gene>
    <name evidence="2" type="ORF">BN9_067540</name>
</gene>
<evidence type="ECO:0000256" key="1">
    <source>
        <dbReference type="SAM" id="SignalP"/>
    </source>
</evidence>
<organism evidence="2 3">
    <name type="scientific">Albugo candida</name>
    <dbReference type="NCBI Taxonomy" id="65357"/>
    <lineage>
        <taxon>Eukaryota</taxon>
        <taxon>Sar</taxon>
        <taxon>Stramenopiles</taxon>
        <taxon>Oomycota</taxon>
        <taxon>Peronosporomycetes</taxon>
        <taxon>Albuginales</taxon>
        <taxon>Albuginaceae</taxon>
        <taxon>Albugo</taxon>
    </lineage>
</organism>
<keyword evidence="3" id="KW-1185">Reference proteome</keyword>
<proteinExistence type="predicted"/>
<dbReference type="EMBL" id="CAIX01000109">
    <property type="protein sequence ID" value="CCI45844.1"/>
    <property type="molecule type" value="Genomic_DNA"/>
</dbReference>
<feature type="chain" id="PRO_5001532395" description="Secreted protein" evidence="1">
    <location>
        <begin position="18"/>
        <end position="81"/>
    </location>
</feature>
<evidence type="ECO:0008006" key="4">
    <source>
        <dbReference type="Google" id="ProtNLM"/>
    </source>
</evidence>
<evidence type="ECO:0000313" key="2">
    <source>
        <dbReference type="EMBL" id="CCI45844.1"/>
    </source>
</evidence>
<reference evidence="2 3" key="1">
    <citation type="submission" date="2012-05" db="EMBL/GenBank/DDBJ databases">
        <title>Recombination and specialization in a pathogen metapopulation.</title>
        <authorList>
            <person name="Gardiner A."/>
            <person name="Kemen E."/>
            <person name="Schultz-Larsen T."/>
            <person name="MacLean D."/>
            <person name="Van Oosterhout C."/>
            <person name="Jones J.D.G."/>
        </authorList>
    </citation>
    <scope>NUCLEOTIDE SEQUENCE [LARGE SCALE GENOMIC DNA]</scope>
    <source>
        <strain evidence="2 3">Ac Nc2</strain>
    </source>
</reference>
<dbReference type="AlphaFoldDB" id="A0A024GGF0"/>
<dbReference type="Proteomes" id="UP000053237">
    <property type="component" value="Unassembled WGS sequence"/>
</dbReference>
<comment type="caution">
    <text evidence="2">The sequence shown here is derived from an EMBL/GenBank/DDBJ whole genome shotgun (WGS) entry which is preliminary data.</text>
</comment>
<accession>A0A024GGF0</accession>
<name>A0A024GGF0_9STRA</name>
<keyword evidence="1" id="KW-0732">Signal</keyword>